<proteinExistence type="predicted"/>
<feature type="non-terminal residue" evidence="1">
    <location>
        <position position="1"/>
    </location>
</feature>
<protein>
    <submittedName>
        <fullName evidence="1">Uncharacterized protein</fullName>
    </submittedName>
</protein>
<organism evidence="1">
    <name type="scientific">marine sediment metagenome</name>
    <dbReference type="NCBI Taxonomy" id="412755"/>
    <lineage>
        <taxon>unclassified sequences</taxon>
        <taxon>metagenomes</taxon>
        <taxon>ecological metagenomes</taxon>
    </lineage>
</organism>
<accession>X0X4N3</accession>
<sequence length="46" mass="5000">LTERYRRASNQAVGNRMTSLGGISAPDCKDFSYARLVGLEVGIGLR</sequence>
<dbReference type="EMBL" id="BARS01040644">
    <property type="protein sequence ID" value="GAG37955.1"/>
    <property type="molecule type" value="Genomic_DNA"/>
</dbReference>
<name>X0X4N3_9ZZZZ</name>
<gene>
    <name evidence="1" type="ORF">S01H1_61922</name>
</gene>
<comment type="caution">
    <text evidence="1">The sequence shown here is derived from an EMBL/GenBank/DDBJ whole genome shotgun (WGS) entry which is preliminary data.</text>
</comment>
<evidence type="ECO:0000313" key="1">
    <source>
        <dbReference type="EMBL" id="GAG37955.1"/>
    </source>
</evidence>
<reference evidence="1" key="1">
    <citation type="journal article" date="2014" name="Front. Microbiol.">
        <title>High frequency of phylogenetically diverse reductive dehalogenase-homologous genes in deep subseafloor sedimentary metagenomes.</title>
        <authorList>
            <person name="Kawai M."/>
            <person name="Futagami T."/>
            <person name="Toyoda A."/>
            <person name="Takaki Y."/>
            <person name="Nishi S."/>
            <person name="Hori S."/>
            <person name="Arai W."/>
            <person name="Tsubouchi T."/>
            <person name="Morono Y."/>
            <person name="Uchiyama I."/>
            <person name="Ito T."/>
            <person name="Fujiyama A."/>
            <person name="Inagaki F."/>
            <person name="Takami H."/>
        </authorList>
    </citation>
    <scope>NUCLEOTIDE SEQUENCE</scope>
    <source>
        <strain evidence="1">Expedition CK06-06</strain>
    </source>
</reference>
<dbReference type="AlphaFoldDB" id="X0X4N3"/>